<comment type="PTM">
    <text evidence="11">The Fe-S cluster can be nitrosylated by nitric oxide (NO).</text>
</comment>
<keyword evidence="9 11" id="KW-1015">Disulfide bond</keyword>
<evidence type="ECO:0000259" key="12">
    <source>
        <dbReference type="PROSITE" id="PS51674"/>
    </source>
</evidence>
<keyword evidence="11" id="KW-0963">Cytoplasm</keyword>
<feature type="binding site" evidence="11">
    <location>
        <position position="20"/>
    </location>
    <ligand>
        <name>[4Fe-4S] cluster</name>
        <dbReference type="ChEBI" id="CHEBI:49883"/>
    </ligand>
</feature>
<keyword evidence="7 11" id="KW-0805">Transcription regulation</keyword>
<dbReference type="PROSITE" id="PS51674">
    <property type="entry name" value="4FE4S_WBL"/>
    <property type="match status" value="1"/>
</dbReference>
<keyword evidence="3 11" id="KW-0004">4Fe-4S</keyword>
<reference evidence="14" key="3">
    <citation type="submission" date="2022-09" db="EMBL/GenBank/DDBJ databases">
        <title>The genome sequence of Rhodococcus aetherivorans N1.</title>
        <authorList>
            <person name="Jiang W."/>
        </authorList>
    </citation>
    <scope>NUCLEOTIDE SEQUENCE</scope>
    <source>
        <strain evidence="14">N1</strain>
    </source>
</reference>
<gene>
    <name evidence="11" type="primary">whiB</name>
    <name evidence="14" type="ORF">OCS65_03995</name>
    <name evidence="13" type="ORF">RAJCM14343_0736</name>
</gene>
<proteinExistence type="inferred from homology"/>
<keyword evidence="6 11" id="KW-0411">Iron-sulfur</keyword>
<comment type="subcellular location">
    <subcellularLocation>
        <location evidence="1 11">Cytoplasm</location>
    </subcellularLocation>
</comment>
<keyword evidence="4 11" id="KW-0479">Metal-binding</keyword>
<dbReference type="InterPro" id="IPR034768">
    <property type="entry name" value="4FE4S_WBL"/>
</dbReference>
<name>A0AA46PH36_9NOCA</name>
<dbReference type="GO" id="GO:0045892">
    <property type="term" value="P:negative regulation of DNA-templated transcription"/>
    <property type="evidence" value="ECO:0007669"/>
    <property type="project" value="TreeGrafter"/>
</dbReference>
<dbReference type="GO" id="GO:0051539">
    <property type="term" value="F:4 iron, 4 sulfur cluster binding"/>
    <property type="evidence" value="ECO:0007669"/>
    <property type="project" value="UniProtKB-UniRule"/>
</dbReference>
<evidence type="ECO:0000313" key="15">
    <source>
        <dbReference type="Proteomes" id="UP000325466"/>
    </source>
</evidence>
<dbReference type="GeneID" id="83619550"/>
<reference evidence="13 15" key="1">
    <citation type="journal article" date="2018" name="Biodegradation">
        <title>1,4-Dioxane degradation characteristics of Rhodococcus aetherivorans JCM 14343.</title>
        <authorList>
            <person name="Inoue D."/>
            <person name="Tsunoda T."/>
            <person name="Yamamoto N."/>
            <person name="Ike M."/>
            <person name="Sei K."/>
        </authorList>
    </citation>
    <scope>NUCLEOTIDE SEQUENCE [LARGE SCALE GENOMIC DNA]</scope>
    <source>
        <strain evidence="13 15">JCM 14343</strain>
    </source>
</reference>
<dbReference type="RefSeq" id="WP_152103802.1">
    <property type="nucleotide sequence ID" value="NZ_BAAAYP010000072.1"/>
</dbReference>
<evidence type="ECO:0000256" key="8">
    <source>
        <dbReference type="ARBA" id="ARBA00023125"/>
    </source>
</evidence>
<evidence type="ECO:0000256" key="5">
    <source>
        <dbReference type="ARBA" id="ARBA00023004"/>
    </source>
</evidence>
<evidence type="ECO:0000256" key="9">
    <source>
        <dbReference type="ARBA" id="ARBA00023157"/>
    </source>
</evidence>
<accession>A0AA46PH36</accession>
<evidence type="ECO:0000256" key="6">
    <source>
        <dbReference type="ARBA" id="ARBA00023014"/>
    </source>
</evidence>
<evidence type="ECO:0000256" key="7">
    <source>
        <dbReference type="ARBA" id="ARBA00023015"/>
    </source>
</evidence>
<keyword evidence="5 11" id="KW-0408">Iron</keyword>
<feature type="binding site" evidence="11">
    <location>
        <position position="59"/>
    </location>
    <ligand>
        <name>[4Fe-4S] cluster</name>
        <dbReference type="ChEBI" id="CHEBI:49883"/>
    </ligand>
</feature>
<dbReference type="GO" id="GO:0045454">
    <property type="term" value="P:cell redox homeostasis"/>
    <property type="evidence" value="ECO:0007669"/>
    <property type="project" value="TreeGrafter"/>
</dbReference>
<evidence type="ECO:0000256" key="1">
    <source>
        <dbReference type="ARBA" id="ARBA00004496"/>
    </source>
</evidence>
<dbReference type="Pfam" id="PF02467">
    <property type="entry name" value="Whib"/>
    <property type="match status" value="1"/>
</dbReference>
<evidence type="ECO:0000313" key="14">
    <source>
        <dbReference type="EMBL" id="UYF94947.1"/>
    </source>
</evidence>
<comment type="function">
    <text evidence="11">Acts as a transcriptional regulator. Probably redox-responsive. The apo- but not holo-form probably binds DNA.</text>
</comment>
<dbReference type="GO" id="GO:0047134">
    <property type="term" value="F:protein-disulfide reductase [NAD(P)H] activity"/>
    <property type="evidence" value="ECO:0007669"/>
    <property type="project" value="TreeGrafter"/>
</dbReference>
<organism evidence="14 16">
    <name type="scientific">Rhodococcus aetherivorans</name>
    <dbReference type="NCBI Taxonomy" id="191292"/>
    <lineage>
        <taxon>Bacteria</taxon>
        <taxon>Bacillati</taxon>
        <taxon>Actinomycetota</taxon>
        <taxon>Actinomycetes</taxon>
        <taxon>Mycobacteriales</taxon>
        <taxon>Nocardiaceae</taxon>
        <taxon>Rhodococcus</taxon>
    </lineage>
</organism>
<evidence type="ECO:0000313" key="13">
    <source>
        <dbReference type="EMBL" id="GES35488.1"/>
    </source>
</evidence>
<sequence length="85" mass="9902">MSLLSEHTRPALGWRFRGSCRSAGEFYFFAPDDEPSHVRRRREAAAKRICASCPVLTECRTHAMLSRERHGVWGGLSERERRTRR</sequence>
<feature type="domain" description="4Fe-4S Wbl-type" evidence="12">
    <location>
        <begin position="19"/>
        <end position="83"/>
    </location>
</feature>
<dbReference type="GO" id="GO:0035731">
    <property type="term" value="F:dinitrosyl-iron complex binding"/>
    <property type="evidence" value="ECO:0007669"/>
    <property type="project" value="UniProtKB-UniRule"/>
</dbReference>
<dbReference type="GO" id="GO:0003677">
    <property type="term" value="F:DNA binding"/>
    <property type="evidence" value="ECO:0007669"/>
    <property type="project" value="UniProtKB-UniRule"/>
</dbReference>
<feature type="binding site" evidence="11">
    <location>
        <position position="50"/>
    </location>
    <ligand>
        <name>[4Fe-4S] cluster</name>
        <dbReference type="ChEBI" id="CHEBI:49883"/>
    </ligand>
</feature>
<dbReference type="GO" id="GO:0046872">
    <property type="term" value="F:metal ion binding"/>
    <property type="evidence" value="ECO:0007669"/>
    <property type="project" value="UniProtKB-KW"/>
</dbReference>
<evidence type="ECO:0000256" key="4">
    <source>
        <dbReference type="ARBA" id="ARBA00022723"/>
    </source>
</evidence>
<dbReference type="PANTHER" id="PTHR38839">
    <property type="entry name" value="TRANSCRIPTIONAL REGULATOR WHID-RELATED"/>
    <property type="match status" value="1"/>
</dbReference>
<reference evidence="13" key="2">
    <citation type="submission" date="2019-10" db="EMBL/GenBank/DDBJ databases">
        <title>Draft genome sequence of Rhodococcus aetherivorans JCM 14343.</title>
        <authorList>
            <person name="Inoue D."/>
            <person name="Nakazawa M."/>
            <person name="Yamamoto N."/>
            <person name="Sei K."/>
            <person name="Ike M."/>
        </authorList>
    </citation>
    <scope>NUCLEOTIDE SEQUENCE</scope>
    <source>
        <strain evidence="13">JCM 14343</strain>
    </source>
</reference>
<dbReference type="Proteomes" id="UP001163947">
    <property type="component" value="Chromosome"/>
</dbReference>
<dbReference type="HAMAP" id="MF_01479">
    <property type="entry name" value="WhiB"/>
    <property type="match status" value="1"/>
</dbReference>
<dbReference type="EMBL" id="CP106982">
    <property type="protein sequence ID" value="UYF94947.1"/>
    <property type="molecule type" value="Genomic_DNA"/>
</dbReference>
<dbReference type="AlphaFoldDB" id="A0AA46PH36"/>
<feature type="binding site" evidence="11">
    <location>
        <position position="53"/>
    </location>
    <ligand>
        <name>[4Fe-4S] cluster</name>
        <dbReference type="ChEBI" id="CHEBI:49883"/>
    </ligand>
</feature>
<keyword evidence="15" id="KW-1185">Reference proteome</keyword>
<comment type="cofactor">
    <cofactor evidence="11">
        <name>[4Fe-4S] cluster</name>
        <dbReference type="ChEBI" id="CHEBI:49883"/>
    </cofactor>
    <text evidence="11">Binds 1 [4Fe-4S] cluster per subunit. Following nitrosylation of the [4Fe-4S] cluster binds 1 [4Fe-8(NO)] cluster per subunit.</text>
</comment>
<protein>
    <recommendedName>
        <fullName evidence="11">Transcriptional regulator WhiB</fullName>
    </recommendedName>
</protein>
<keyword evidence="10 11" id="KW-0804">Transcription</keyword>
<dbReference type="EMBL" id="BLAH01000022">
    <property type="protein sequence ID" value="GES35488.1"/>
    <property type="molecule type" value="Genomic_DNA"/>
</dbReference>
<evidence type="ECO:0000256" key="2">
    <source>
        <dbReference type="ARBA" id="ARBA00006597"/>
    </source>
</evidence>
<evidence type="ECO:0000256" key="11">
    <source>
        <dbReference type="HAMAP-Rule" id="MF_01479"/>
    </source>
</evidence>
<evidence type="ECO:0000313" key="16">
    <source>
        <dbReference type="Proteomes" id="UP001163947"/>
    </source>
</evidence>
<comment type="similarity">
    <text evidence="2 11">Belongs to the WhiB family.</text>
</comment>
<dbReference type="InterPro" id="IPR003482">
    <property type="entry name" value="Whib"/>
</dbReference>
<keyword evidence="8 11" id="KW-0238">DNA-binding</keyword>
<dbReference type="Proteomes" id="UP000325466">
    <property type="component" value="Unassembled WGS sequence"/>
</dbReference>
<dbReference type="GO" id="GO:0005737">
    <property type="term" value="C:cytoplasm"/>
    <property type="evidence" value="ECO:0007669"/>
    <property type="project" value="UniProtKB-SubCell"/>
</dbReference>
<evidence type="ECO:0000256" key="10">
    <source>
        <dbReference type="ARBA" id="ARBA00023163"/>
    </source>
</evidence>
<comment type="PTM">
    <text evidence="11">Upon Fe-S cluster removal intramolecular disulfide bonds are formed.</text>
</comment>
<evidence type="ECO:0000256" key="3">
    <source>
        <dbReference type="ARBA" id="ARBA00022485"/>
    </source>
</evidence>